<evidence type="ECO:0000313" key="4">
    <source>
        <dbReference type="Proteomes" id="UP000494106"/>
    </source>
</evidence>
<dbReference type="SUPFAM" id="SSF48371">
    <property type="entry name" value="ARM repeat"/>
    <property type="match status" value="1"/>
</dbReference>
<dbReference type="PANTHER" id="PTHR13554:SF10">
    <property type="entry name" value="26S PROTEASOME NON-ATPASE REGULATORY SUBUNIT 5"/>
    <property type="match status" value="1"/>
</dbReference>
<dbReference type="GO" id="GO:0043248">
    <property type="term" value="P:proteasome assembly"/>
    <property type="evidence" value="ECO:0007669"/>
    <property type="project" value="InterPro"/>
</dbReference>
<organism evidence="3 4">
    <name type="scientific">Arctia plantaginis</name>
    <name type="common">Wood tiger moth</name>
    <name type="synonym">Phalaena plantaginis</name>
    <dbReference type="NCBI Taxonomy" id="874455"/>
    <lineage>
        <taxon>Eukaryota</taxon>
        <taxon>Metazoa</taxon>
        <taxon>Ecdysozoa</taxon>
        <taxon>Arthropoda</taxon>
        <taxon>Hexapoda</taxon>
        <taxon>Insecta</taxon>
        <taxon>Pterygota</taxon>
        <taxon>Neoptera</taxon>
        <taxon>Endopterygota</taxon>
        <taxon>Lepidoptera</taxon>
        <taxon>Glossata</taxon>
        <taxon>Ditrysia</taxon>
        <taxon>Noctuoidea</taxon>
        <taxon>Erebidae</taxon>
        <taxon>Arctiinae</taxon>
        <taxon>Arctia</taxon>
    </lineage>
</organism>
<keyword evidence="4" id="KW-1185">Reference proteome</keyword>
<dbReference type="EMBL" id="CADEBC010000592">
    <property type="protein sequence ID" value="CAB3257752.1"/>
    <property type="molecule type" value="Genomic_DNA"/>
</dbReference>
<gene>
    <name evidence="3" type="ORF">APLA_LOCUS16139</name>
</gene>
<sequence>MSNQDSEQIRQFIAKLERDEQRQAALNDIKNLIAFKPANEAIAAIRDVGISQIVQCLNVADKSHVDLTCDVLKTCFDKFRAGDVIKNYIGHIMYLLRHDKSCVRRIAIDEVYKAVGASALLPMSEYMDVFVATSQMVYDSDVGVANRAILITSNLPLEVYPAVLDELKMGLQYNTSSKCNVLEVVVNISCKSNEHFKLCVDKNYIDFMIQELESDDVLYKLNILELLSRLVIKPQGITYLVKNGGLNTISDYTASLKDNPLKGLLIPGYMKFFGTIAHNYPKEFFEKHPVMLTCLFEAFETKDSSVLPVALETLGFIGSTIEGKLCLAALGSRYTQTVQSVSQLIRDSSSDIKKSSINCLAGLISIDKDPSVPKSGPVDHRVTLMTREWFRTLNGQPMATLMEMCKNAFPDIRHAAFILLDAVCQHQWGEELVARTAGFVEFLLDRSIVYTKETNEAKYDIIKRLARSPAFDINTISTLQTYVEQGPFYSESVLEVAMEEGEN</sequence>
<dbReference type="PANTHER" id="PTHR13554">
    <property type="entry name" value="26S PROTEASOME NON-ATPASE REGULATORY SUBUNIT 5-RELATED"/>
    <property type="match status" value="1"/>
</dbReference>
<proteinExistence type="inferred from homology"/>
<dbReference type="GO" id="GO:0005829">
    <property type="term" value="C:cytosol"/>
    <property type="evidence" value="ECO:0007669"/>
    <property type="project" value="TreeGrafter"/>
</dbReference>
<evidence type="ECO:0000256" key="1">
    <source>
        <dbReference type="ARBA" id="ARBA00006823"/>
    </source>
</evidence>
<dbReference type="Gene3D" id="1.25.10.10">
    <property type="entry name" value="Leucine-rich Repeat Variant"/>
    <property type="match status" value="1"/>
</dbReference>
<evidence type="ECO:0000256" key="2">
    <source>
        <dbReference type="ARBA" id="ARBA00014933"/>
    </source>
</evidence>
<accession>A0A8S1BHF1</accession>
<dbReference type="AlphaFoldDB" id="A0A8S1BHF1"/>
<comment type="caution">
    <text evidence="3">The sequence shown here is derived from an EMBL/GenBank/DDBJ whole genome shotgun (WGS) entry which is preliminary data.</text>
</comment>
<dbReference type="InterPro" id="IPR019538">
    <property type="entry name" value="PSMD5"/>
</dbReference>
<evidence type="ECO:0000313" key="3">
    <source>
        <dbReference type="EMBL" id="CAB3257752.1"/>
    </source>
</evidence>
<dbReference type="Proteomes" id="UP000494106">
    <property type="component" value="Unassembled WGS sequence"/>
</dbReference>
<dbReference type="Pfam" id="PF10508">
    <property type="entry name" value="Proteasom_PSMB"/>
    <property type="match status" value="1"/>
</dbReference>
<dbReference type="OrthoDB" id="10250600at2759"/>
<reference evidence="3 4" key="1">
    <citation type="submission" date="2020-04" db="EMBL/GenBank/DDBJ databases">
        <authorList>
            <person name="Wallbank WR R."/>
            <person name="Pardo Diaz C."/>
            <person name="Kozak K."/>
            <person name="Martin S."/>
            <person name="Jiggins C."/>
            <person name="Moest M."/>
            <person name="Warren A I."/>
            <person name="Byers J.R.P. K."/>
            <person name="Montejo-Kovacevich G."/>
            <person name="Yen C E."/>
        </authorList>
    </citation>
    <scope>NUCLEOTIDE SEQUENCE [LARGE SCALE GENOMIC DNA]</scope>
</reference>
<dbReference type="InterPro" id="IPR011989">
    <property type="entry name" value="ARM-like"/>
</dbReference>
<protein>
    <recommendedName>
        <fullName evidence="2">26S proteasome non-ATPase regulatory subunit 5</fullName>
    </recommendedName>
</protein>
<dbReference type="InterPro" id="IPR016024">
    <property type="entry name" value="ARM-type_fold"/>
</dbReference>
<comment type="similarity">
    <text evidence="1">Belongs to the proteasome subunit S5B/HSM3 family.</text>
</comment>
<name>A0A8S1BHF1_ARCPL</name>